<evidence type="ECO:0000313" key="8">
    <source>
        <dbReference type="Proteomes" id="UP001204151"/>
    </source>
</evidence>
<keyword evidence="6" id="KW-0732">Signal</keyword>
<comment type="caution">
    <text evidence="7">The sequence shown here is derived from an EMBL/GenBank/DDBJ whole genome shotgun (WGS) entry which is preliminary data.</text>
</comment>
<evidence type="ECO:0000256" key="4">
    <source>
        <dbReference type="ARBA" id="ARBA00022833"/>
    </source>
</evidence>
<dbReference type="PANTHER" id="PTHR35005:SF1">
    <property type="entry name" value="2-AMINO-5-FORMYLAMINO-6-RIBOSYLAMINOPYRIMIDIN-4(3H)-ONE 5'-MONOPHOSPHATE DEFORMYLASE"/>
    <property type="match status" value="1"/>
</dbReference>
<evidence type="ECO:0000313" key="7">
    <source>
        <dbReference type="EMBL" id="MCS0580768.1"/>
    </source>
</evidence>
<reference evidence="7 8" key="1">
    <citation type="submission" date="2022-08" db="EMBL/GenBank/DDBJ databases">
        <title>Reclassification of Massilia species as members of the genera Telluria, Duganella, Pseudoduganella, Mokoshia gen. nov. and Zemynaea gen. nov. using orthogonal and non-orthogonal genome-based approaches.</title>
        <authorList>
            <person name="Bowman J.P."/>
        </authorList>
    </citation>
    <scope>NUCLEOTIDE SEQUENCE [LARGE SCALE GENOMIC DNA]</scope>
    <source>
        <strain evidence="7 8">JCM 31316</strain>
    </source>
</reference>
<dbReference type="Proteomes" id="UP001204151">
    <property type="component" value="Unassembled WGS sequence"/>
</dbReference>
<protein>
    <submittedName>
        <fullName evidence="7">Creatininase family protein</fullName>
    </submittedName>
</protein>
<keyword evidence="2" id="KW-0479">Metal-binding</keyword>
<accession>A0ABT1ZLK5</accession>
<evidence type="ECO:0000256" key="2">
    <source>
        <dbReference type="ARBA" id="ARBA00022723"/>
    </source>
</evidence>
<dbReference type="InterPro" id="IPR024087">
    <property type="entry name" value="Creatininase-like_sf"/>
</dbReference>
<keyword evidence="4" id="KW-0862">Zinc</keyword>
<evidence type="ECO:0000256" key="5">
    <source>
        <dbReference type="ARBA" id="ARBA00024029"/>
    </source>
</evidence>
<gene>
    <name evidence="7" type="ORF">NX784_04100</name>
</gene>
<dbReference type="PANTHER" id="PTHR35005">
    <property type="entry name" value="3-DEHYDRO-SCYLLO-INOSOSE HYDROLASE"/>
    <property type="match status" value="1"/>
</dbReference>
<dbReference type="InterPro" id="IPR003785">
    <property type="entry name" value="Creatininase/forma_Hydrolase"/>
</dbReference>
<evidence type="ECO:0000256" key="3">
    <source>
        <dbReference type="ARBA" id="ARBA00022801"/>
    </source>
</evidence>
<comment type="similarity">
    <text evidence="5">Belongs to the creatininase superfamily.</text>
</comment>
<keyword evidence="3" id="KW-0378">Hydrolase</keyword>
<keyword evidence="8" id="KW-1185">Reference proteome</keyword>
<name>A0ABT1ZLK5_9BURK</name>
<dbReference type="Pfam" id="PF02633">
    <property type="entry name" value="Creatininase"/>
    <property type="match status" value="1"/>
</dbReference>
<dbReference type="EMBL" id="JANUGW010000002">
    <property type="protein sequence ID" value="MCS0580768.1"/>
    <property type="molecule type" value="Genomic_DNA"/>
</dbReference>
<proteinExistence type="inferred from homology"/>
<feature type="chain" id="PRO_5046781268" evidence="6">
    <location>
        <begin position="29"/>
        <end position="285"/>
    </location>
</feature>
<sequence length="285" mass="29252">MLHLHNSVRRSAPALACLALFAALRAAAAPVAGSGVYLEELTSPELRDRIAAGTTTALVPIGGTEQSGPHIVLGKHNVRARVLAGRIATRLGDAVVAPVVSYVPEGAIAPPAGHMRFAGTLSIPDAAFESLLEATAKSLCRHGIRDVFFLGDHGGYQKNEQAAAARVNRAGGCRAHALAAYYDAATTGFFADLKRRGFSDAEIGTHAGLADTALSLAVDPALVRPAQVAAGARGGAAAGVHGDPSRATAELGRMGVERIVDASVAAIRAARQTASDPNPNPTKRK</sequence>
<organism evidence="7 8">
    <name type="scientific">Massilia pinisoli</name>
    <dbReference type="NCBI Taxonomy" id="1772194"/>
    <lineage>
        <taxon>Bacteria</taxon>
        <taxon>Pseudomonadati</taxon>
        <taxon>Pseudomonadota</taxon>
        <taxon>Betaproteobacteria</taxon>
        <taxon>Burkholderiales</taxon>
        <taxon>Oxalobacteraceae</taxon>
        <taxon>Telluria group</taxon>
        <taxon>Massilia</taxon>
    </lineage>
</organism>
<dbReference type="Gene3D" id="3.40.50.10310">
    <property type="entry name" value="Creatininase"/>
    <property type="match status" value="1"/>
</dbReference>
<dbReference type="SUPFAM" id="SSF102215">
    <property type="entry name" value="Creatininase"/>
    <property type="match status" value="1"/>
</dbReference>
<evidence type="ECO:0000256" key="6">
    <source>
        <dbReference type="SAM" id="SignalP"/>
    </source>
</evidence>
<evidence type="ECO:0000256" key="1">
    <source>
        <dbReference type="ARBA" id="ARBA00001947"/>
    </source>
</evidence>
<dbReference type="RefSeq" id="WP_258815418.1">
    <property type="nucleotide sequence ID" value="NZ_JANUGW010000002.1"/>
</dbReference>
<comment type="cofactor">
    <cofactor evidence="1">
        <name>Zn(2+)</name>
        <dbReference type="ChEBI" id="CHEBI:29105"/>
    </cofactor>
</comment>
<feature type="signal peptide" evidence="6">
    <location>
        <begin position="1"/>
        <end position="28"/>
    </location>
</feature>